<gene>
    <name evidence="2" type="ORF">OUZ56_009708</name>
</gene>
<sequence>MCPNGRSVDTKIFPAVTPLARASFSDGSIIQVSSSRLAGSISTGTMVLGGSVLPVLVTSLRVEVWPRSVMAFTGNSPSNSSAPFLDIVDLKALELAQEVISHSITFPLTFIPRCSMSSSKAPSGAPSDRSPSTRMAHPTGSVELVVSPAG</sequence>
<evidence type="ECO:0000313" key="2">
    <source>
        <dbReference type="EMBL" id="KAK4024321.1"/>
    </source>
</evidence>
<organism evidence="2 3">
    <name type="scientific">Daphnia magna</name>
    <dbReference type="NCBI Taxonomy" id="35525"/>
    <lineage>
        <taxon>Eukaryota</taxon>
        <taxon>Metazoa</taxon>
        <taxon>Ecdysozoa</taxon>
        <taxon>Arthropoda</taxon>
        <taxon>Crustacea</taxon>
        <taxon>Branchiopoda</taxon>
        <taxon>Diplostraca</taxon>
        <taxon>Cladocera</taxon>
        <taxon>Anomopoda</taxon>
        <taxon>Daphniidae</taxon>
        <taxon>Daphnia</taxon>
    </lineage>
</organism>
<feature type="region of interest" description="Disordered" evidence="1">
    <location>
        <begin position="119"/>
        <end position="150"/>
    </location>
</feature>
<name>A0ABR0AGT1_9CRUS</name>
<dbReference type="EMBL" id="JAOYFB010000037">
    <property type="protein sequence ID" value="KAK4024321.1"/>
    <property type="molecule type" value="Genomic_DNA"/>
</dbReference>
<evidence type="ECO:0000313" key="3">
    <source>
        <dbReference type="Proteomes" id="UP001234178"/>
    </source>
</evidence>
<reference evidence="2 3" key="1">
    <citation type="journal article" date="2023" name="Nucleic Acids Res.">
        <title>The hologenome of Daphnia magna reveals possible DNA methylation and microbiome-mediated evolution of the host genome.</title>
        <authorList>
            <person name="Chaturvedi A."/>
            <person name="Li X."/>
            <person name="Dhandapani V."/>
            <person name="Marshall H."/>
            <person name="Kissane S."/>
            <person name="Cuenca-Cambronero M."/>
            <person name="Asole G."/>
            <person name="Calvet F."/>
            <person name="Ruiz-Romero M."/>
            <person name="Marangio P."/>
            <person name="Guigo R."/>
            <person name="Rago D."/>
            <person name="Mirbahai L."/>
            <person name="Eastwood N."/>
            <person name="Colbourne J.K."/>
            <person name="Zhou J."/>
            <person name="Mallon E."/>
            <person name="Orsini L."/>
        </authorList>
    </citation>
    <scope>NUCLEOTIDE SEQUENCE [LARGE SCALE GENOMIC DNA]</scope>
    <source>
        <strain evidence="2">LRV0_1</strain>
    </source>
</reference>
<proteinExistence type="predicted"/>
<evidence type="ECO:0000256" key="1">
    <source>
        <dbReference type="SAM" id="MobiDB-lite"/>
    </source>
</evidence>
<protein>
    <submittedName>
        <fullName evidence="2">Uncharacterized protein</fullName>
    </submittedName>
</protein>
<keyword evidence="3" id="KW-1185">Reference proteome</keyword>
<accession>A0ABR0AGT1</accession>
<comment type="caution">
    <text evidence="2">The sequence shown here is derived from an EMBL/GenBank/DDBJ whole genome shotgun (WGS) entry which is preliminary data.</text>
</comment>
<dbReference type="Proteomes" id="UP001234178">
    <property type="component" value="Unassembled WGS sequence"/>
</dbReference>